<feature type="region of interest" description="Disordered" evidence="1">
    <location>
        <begin position="331"/>
        <end position="352"/>
    </location>
</feature>
<dbReference type="OrthoDB" id="2498908at2759"/>
<proteinExistence type="predicted"/>
<evidence type="ECO:0000256" key="2">
    <source>
        <dbReference type="SAM" id="Phobius"/>
    </source>
</evidence>
<sequence>MSSDHLQHAESIMKGILGSQILSVPFSCSLSAIAVLLAGRFISKTSFKSNYHMSYFQFLGGKSKPARLVLARWGAALVASICVAMTAMELAIVYQSAVVHAGDLHYLMRVPWTSSLVPLLTANFIKYELTSIVSIVTQTYFSDKTCHVVQRPKLFVPVLVLLGIGSLITGAAASISLFTIGLQTDGVDISASEAAFWAYLCFTTLSSLVIMIPLLVSHFRDTKVARIEASRTANSKGPTHITSLMRIFFSTYTMVFVFDFMCLITSVVSSAPHFKTALHASEAFLVLQKMMVRIMAISYLYALLDGIPKSSGFNPDIGTFNGSQFSSGANKSSFACRESQGPQDAKFSSRNLTSNSFGNYSLNKHRPLSSGDEEEGEEIFAFSYPPNATSPVGVEIPMGTSDPTPISAAFNNSHGNNYHQTQAQNSKHVMMDVDLRDPLQYTEPDQFPTLVGYSNNTTAAPAIPKKPKKPMVFVSHRNSPPPLNQQFNSLPAVPTVTHHQQKGSIPSFSDENVKKVKNQKKANQANRRFSSMKYTSGSASEFLLSAPTDHSNKDPLPPQSTKVAPPRKASRGASGYHRTVSDDDEDGEMSSMAAMGGRTS</sequence>
<evidence type="ECO:0000313" key="3">
    <source>
        <dbReference type="EMBL" id="KAG0142339.1"/>
    </source>
</evidence>
<dbReference type="Proteomes" id="UP000886653">
    <property type="component" value="Unassembled WGS sequence"/>
</dbReference>
<name>A0A9P6NDT6_9BASI</name>
<feature type="transmembrane region" description="Helical" evidence="2">
    <location>
        <begin position="20"/>
        <end position="43"/>
    </location>
</feature>
<feature type="compositionally biased region" description="Polar residues" evidence="1">
    <location>
        <begin position="527"/>
        <end position="539"/>
    </location>
</feature>
<keyword evidence="2" id="KW-1133">Transmembrane helix</keyword>
<feature type="transmembrane region" description="Helical" evidence="2">
    <location>
        <begin position="70"/>
        <end position="94"/>
    </location>
</feature>
<gene>
    <name evidence="3" type="ORF">CROQUDRAFT_97629</name>
</gene>
<evidence type="ECO:0000313" key="4">
    <source>
        <dbReference type="Proteomes" id="UP000886653"/>
    </source>
</evidence>
<dbReference type="AlphaFoldDB" id="A0A9P6NDT6"/>
<keyword evidence="2" id="KW-0472">Membrane</keyword>
<keyword evidence="2" id="KW-0812">Transmembrane</keyword>
<keyword evidence="4" id="KW-1185">Reference proteome</keyword>
<evidence type="ECO:0000256" key="1">
    <source>
        <dbReference type="SAM" id="MobiDB-lite"/>
    </source>
</evidence>
<protein>
    <submittedName>
        <fullName evidence="3">Uncharacterized protein</fullName>
    </submittedName>
</protein>
<feature type="compositionally biased region" description="Polar residues" evidence="1">
    <location>
        <begin position="340"/>
        <end position="352"/>
    </location>
</feature>
<organism evidence="3 4">
    <name type="scientific">Cronartium quercuum f. sp. fusiforme G11</name>
    <dbReference type="NCBI Taxonomy" id="708437"/>
    <lineage>
        <taxon>Eukaryota</taxon>
        <taxon>Fungi</taxon>
        <taxon>Dikarya</taxon>
        <taxon>Basidiomycota</taxon>
        <taxon>Pucciniomycotina</taxon>
        <taxon>Pucciniomycetes</taxon>
        <taxon>Pucciniales</taxon>
        <taxon>Coleosporiaceae</taxon>
        <taxon>Cronartium</taxon>
    </lineage>
</organism>
<reference evidence="3" key="1">
    <citation type="submission" date="2013-11" db="EMBL/GenBank/DDBJ databases">
        <title>Genome sequence of the fusiform rust pathogen reveals effectors for host alternation and coevolution with pine.</title>
        <authorList>
            <consortium name="DOE Joint Genome Institute"/>
            <person name="Smith K."/>
            <person name="Pendleton A."/>
            <person name="Kubisiak T."/>
            <person name="Anderson C."/>
            <person name="Salamov A."/>
            <person name="Aerts A."/>
            <person name="Riley R."/>
            <person name="Clum A."/>
            <person name="Lindquist E."/>
            <person name="Ence D."/>
            <person name="Campbell M."/>
            <person name="Kronenberg Z."/>
            <person name="Feau N."/>
            <person name="Dhillon B."/>
            <person name="Hamelin R."/>
            <person name="Burleigh J."/>
            <person name="Smith J."/>
            <person name="Yandell M."/>
            <person name="Nelson C."/>
            <person name="Grigoriev I."/>
            <person name="Davis J."/>
        </authorList>
    </citation>
    <scope>NUCLEOTIDE SEQUENCE</scope>
    <source>
        <strain evidence="3">G11</strain>
    </source>
</reference>
<feature type="transmembrane region" description="Helical" evidence="2">
    <location>
        <begin position="247"/>
        <end position="271"/>
    </location>
</feature>
<comment type="caution">
    <text evidence="3">The sequence shown here is derived from an EMBL/GenBank/DDBJ whole genome shotgun (WGS) entry which is preliminary data.</text>
</comment>
<feature type="transmembrane region" description="Helical" evidence="2">
    <location>
        <begin position="154"/>
        <end position="182"/>
    </location>
</feature>
<accession>A0A9P6NDT6</accession>
<feature type="transmembrane region" description="Helical" evidence="2">
    <location>
        <begin position="194"/>
        <end position="216"/>
    </location>
</feature>
<feature type="region of interest" description="Disordered" evidence="1">
    <location>
        <begin position="500"/>
        <end position="600"/>
    </location>
</feature>
<dbReference type="EMBL" id="MU167351">
    <property type="protein sequence ID" value="KAG0142339.1"/>
    <property type="molecule type" value="Genomic_DNA"/>
</dbReference>